<dbReference type="EMBL" id="AAKZQX010000045">
    <property type="protein sequence ID" value="ECX6035210.1"/>
    <property type="molecule type" value="Genomic_DNA"/>
</dbReference>
<comment type="caution">
    <text evidence="2">The sequence shown here is derived from an EMBL/GenBank/DDBJ whole genome shotgun (WGS) entry which is preliminary data.</text>
</comment>
<reference evidence="2" key="1">
    <citation type="submission" date="2018-07" db="EMBL/GenBank/DDBJ databases">
        <authorList>
            <consortium name="PulseNet: The National Subtyping Network for Foodborne Disease Surveillance"/>
            <person name="Tarr C.L."/>
            <person name="Trees E."/>
            <person name="Katz L.S."/>
            <person name="Carleton-Romer H.A."/>
            <person name="Stroika S."/>
            <person name="Kucerova Z."/>
            <person name="Roache K.F."/>
            <person name="Sabol A.L."/>
            <person name="Besser J."/>
            <person name="Gerner-Smidt P."/>
        </authorList>
    </citation>
    <scope>NUCLEOTIDE SEQUENCE</scope>
    <source>
        <strain evidence="2">PNUSAS001246</strain>
    </source>
</reference>
<keyword evidence="1" id="KW-0732">Signal</keyword>
<dbReference type="AlphaFoldDB" id="A0A619AH75"/>
<dbReference type="GO" id="GO:0007155">
    <property type="term" value="P:cell adhesion"/>
    <property type="evidence" value="ECO:0007669"/>
    <property type="project" value="InterPro"/>
</dbReference>
<accession>A0A619AH75</accession>
<dbReference type="GO" id="GO:0009289">
    <property type="term" value="C:pilus"/>
    <property type="evidence" value="ECO:0007669"/>
    <property type="project" value="InterPro"/>
</dbReference>
<proteinExistence type="predicted"/>
<evidence type="ECO:0008006" key="3">
    <source>
        <dbReference type="Google" id="ProtNLM"/>
    </source>
</evidence>
<protein>
    <recommendedName>
        <fullName evidence="3">Fimbrial protein</fullName>
    </recommendedName>
</protein>
<gene>
    <name evidence="2" type="ORF">ATT75_20990</name>
</gene>
<feature type="chain" id="PRO_5026263607" description="Fimbrial protein" evidence="1">
    <location>
        <begin position="30"/>
        <end position="220"/>
    </location>
</feature>
<feature type="signal peptide" evidence="1">
    <location>
        <begin position="1"/>
        <end position="29"/>
    </location>
</feature>
<dbReference type="InterPro" id="IPR036937">
    <property type="entry name" value="Adhesion_dom_fimbrial_sf"/>
</dbReference>
<sequence>MNLMSLSVKKSALAVIVCSILGSVVPAMADVGNPSLPVGGTSVSALTMHVVGVITNSTCNIRPYTAGGADATTLNLGVVVKGSTSVSPVSFFLKPENGCTDGIISAAGGKQGSTQAQITWESNGLTEHGISNMYGTAKNVHIVLSPVEGDGTTTAKIDSGGVGNGDAIKTGSQTVNYKALANGSSANAFKYEVKLAKNDDATDMGAGTVDTDISYTVAYL</sequence>
<evidence type="ECO:0000313" key="2">
    <source>
        <dbReference type="EMBL" id="ECX6035210.1"/>
    </source>
</evidence>
<name>A0A619AH75_SALET</name>
<dbReference type="Gene3D" id="2.60.40.1090">
    <property type="entry name" value="Fimbrial-type adhesion domain"/>
    <property type="match status" value="1"/>
</dbReference>
<organism evidence="2">
    <name type="scientific">Salmonella enterica subsp. enterica serovar Panama</name>
    <dbReference type="NCBI Taxonomy" id="29472"/>
    <lineage>
        <taxon>Bacteria</taxon>
        <taxon>Pseudomonadati</taxon>
        <taxon>Pseudomonadota</taxon>
        <taxon>Gammaproteobacteria</taxon>
        <taxon>Enterobacterales</taxon>
        <taxon>Enterobacteriaceae</taxon>
        <taxon>Salmonella</taxon>
    </lineage>
</organism>
<evidence type="ECO:0000256" key="1">
    <source>
        <dbReference type="SAM" id="SignalP"/>
    </source>
</evidence>